<dbReference type="PANTHER" id="PTHR43375">
    <property type="entry name" value="OROTIDINE 5'-PHOSPHATE DECARBOXYLASE"/>
    <property type="match status" value="1"/>
</dbReference>
<organism evidence="9 10">
    <name type="scientific">Candidatus Desantisbacteria bacterium CG_4_10_14_3_um_filter_40_18</name>
    <dbReference type="NCBI Taxonomy" id="1974544"/>
    <lineage>
        <taxon>Bacteria</taxon>
        <taxon>Candidatus Desantisiibacteriota</taxon>
    </lineage>
</organism>
<evidence type="ECO:0000256" key="4">
    <source>
        <dbReference type="ARBA" id="ARBA00022975"/>
    </source>
</evidence>
<accession>A0A2M7P0W1</accession>
<reference evidence="10" key="1">
    <citation type="submission" date="2017-09" db="EMBL/GenBank/DDBJ databases">
        <title>Depth-based differentiation of microbial function through sediment-hosted aquifers and enrichment of novel symbionts in the deep terrestrial subsurface.</title>
        <authorList>
            <person name="Probst A.J."/>
            <person name="Ladd B."/>
            <person name="Jarett J.K."/>
            <person name="Geller-Mcgrath D.E."/>
            <person name="Sieber C.M.K."/>
            <person name="Emerson J.B."/>
            <person name="Anantharaman K."/>
            <person name="Thomas B.C."/>
            <person name="Malmstrom R."/>
            <person name="Stieglmeier M."/>
            <person name="Klingl A."/>
            <person name="Woyke T."/>
            <person name="Ryan C.M."/>
            <person name="Banfield J.F."/>
        </authorList>
    </citation>
    <scope>NUCLEOTIDE SEQUENCE [LARGE SCALE GENOMIC DNA]</scope>
</reference>
<dbReference type="PANTHER" id="PTHR43375:SF1">
    <property type="entry name" value="OROTIDINE 5'-PHOSPHATE DECARBOXYLASE"/>
    <property type="match status" value="1"/>
</dbReference>
<dbReference type="EC" id="4.1.1.23" evidence="7"/>
<proteinExistence type="inferred from homology"/>
<dbReference type="InterPro" id="IPR011060">
    <property type="entry name" value="RibuloseP-bd_barrel"/>
</dbReference>
<dbReference type="GO" id="GO:0004590">
    <property type="term" value="F:orotidine-5'-phosphate decarboxylase activity"/>
    <property type="evidence" value="ECO:0007669"/>
    <property type="project" value="UniProtKB-UniRule"/>
</dbReference>
<protein>
    <recommendedName>
        <fullName evidence="7">Orotidine-5'-phosphate decarboxylase</fullName>
        <ecNumber evidence="7">4.1.1.23</ecNumber>
    </recommendedName>
</protein>
<keyword evidence="3" id="KW-0210">Decarboxylase</keyword>
<feature type="domain" description="Orotidine 5'-phosphate decarboxylase" evidence="8">
    <location>
        <begin position="25"/>
        <end position="273"/>
    </location>
</feature>
<dbReference type="InterPro" id="IPR011995">
    <property type="entry name" value="OMPdecase_type-2"/>
</dbReference>
<evidence type="ECO:0000256" key="1">
    <source>
        <dbReference type="ARBA" id="ARBA00004861"/>
    </source>
</evidence>
<evidence type="ECO:0000313" key="9">
    <source>
        <dbReference type="EMBL" id="PIY19312.1"/>
    </source>
</evidence>
<dbReference type="AlphaFoldDB" id="A0A2M7P0W1"/>
<comment type="caution">
    <text evidence="9">The sequence shown here is derived from an EMBL/GenBank/DDBJ whole genome shotgun (WGS) entry which is preliminary data.</text>
</comment>
<keyword evidence="5" id="KW-0456">Lyase</keyword>
<gene>
    <name evidence="9" type="primary">pyrF</name>
    <name evidence="9" type="ORF">COZ13_06000</name>
</gene>
<evidence type="ECO:0000256" key="2">
    <source>
        <dbReference type="ARBA" id="ARBA00008847"/>
    </source>
</evidence>
<dbReference type="EMBL" id="PFKI01000183">
    <property type="protein sequence ID" value="PIY19312.1"/>
    <property type="molecule type" value="Genomic_DNA"/>
</dbReference>
<sequence length="292" mass="31854">MTVSLIHNRNFITLLNTRWQNANSLAAVGIDPDVSKIPQEVWVKVGGSENIGAGLDLFCREIVKSTSEFVCGYKIQPAFFTSLGKTGEQSLKSLLDYLLTQHPDIPIIMDGKYSDISNTIAQYVYKVFDYLQADAVLVNPLMGSDSVLPFTEKAEKGVFVLCKTSNPSATEVLDLRTESGKPVWKYLVELAVEKWNANKNIGLVLSANSHADLIGIRQVIGEAPILLAGVGAQGGNLADSISHIIDSRGYGFFVPSSRGIIFAPPNEGEPFSLAIERAARKLRDDINRLVGR</sequence>
<evidence type="ECO:0000256" key="6">
    <source>
        <dbReference type="ARBA" id="ARBA00049157"/>
    </source>
</evidence>
<dbReference type="SUPFAM" id="SSF51366">
    <property type="entry name" value="Ribulose-phoshate binding barrel"/>
    <property type="match status" value="1"/>
</dbReference>
<dbReference type="GO" id="GO:0006207">
    <property type="term" value="P:'de novo' pyrimidine nucleobase biosynthetic process"/>
    <property type="evidence" value="ECO:0007669"/>
    <property type="project" value="InterPro"/>
</dbReference>
<dbReference type="CDD" id="cd04725">
    <property type="entry name" value="OMP_decarboxylase_like"/>
    <property type="match status" value="1"/>
</dbReference>
<evidence type="ECO:0000259" key="8">
    <source>
        <dbReference type="SMART" id="SM00934"/>
    </source>
</evidence>
<dbReference type="Proteomes" id="UP000231028">
    <property type="component" value="Unassembled WGS sequence"/>
</dbReference>
<comment type="catalytic activity">
    <reaction evidence="6">
        <text>orotidine 5'-phosphate + H(+) = UMP + CO2</text>
        <dbReference type="Rhea" id="RHEA:11596"/>
        <dbReference type="ChEBI" id="CHEBI:15378"/>
        <dbReference type="ChEBI" id="CHEBI:16526"/>
        <dbReference type="ChEBI" id="CHEBI:57538"/>
        <dbReference type="ChEBI" id="CHEBI:57865"/>
        <dbReference type="EC" id="4.1.1.23"/>
    </reaction>
</comment>
<dbReference type="Gene3D" id="3.20.20.70">
    <property type="entry name" value="Aldolase class I"/>
    <property type="match status" value="1"/>
</dbReference>
<dbReference type="Pfam" id="PF00215">
    <property type="entry name" value="OMPdecase"/>
    <property type="match status" value="1"/>
</dbReference>
<comment type="pathway">
    <text evidence="1">Pyrimidine metabolism; UMP biosynthesis via de novo pathway; UMP from orotate: step 2/2.</text>
</comment>
<dbReference type="SMART" id="SM00934">
    <property type="entry name" value="OMPdecase"/>
    <property type="match status" value="1"/>
</dbReference>
<dbReference type="InterPro" id="IPR013785">
    <property type="entry name" value="Aldolase_TIM"/>
</dbReference>
<evidence type="ECO:0000313" key="10">
    <source>
        <dbReference type="Proteomes" id="UP000231028"/>
    </source>
</evidence>
<evidence type="ECO:0000256" key="7">
    <source>
        <dbReference type="NCBIfam" id="TIGR02127"/>
    </source>
</evidence>
<evidence type="ECO:0000256" key="5">
    <source>
        <dbReference type="ARBA" id="ARBA00023239"/>
    </source>
</evidence>
<dbReference type="InterPro" id="IPR001754">
    <property type="entry name" value="OMPdeCOase_dom"/>
</dbReference>
<keyword evidence="4" id="KW-0665">Pyrimidine biosynthesis</keyword>
<dbReference type="GO" id="GO:0044205">
    <property type="term" value="P:'de novo' UMP biosynthetic process"/>
    <property type="evidence" value="ECO:0007669"/>
    <property type="project" value="UniProtKB-UniPathway"/>
</dbReference>
<name>A0A2M7P0W1_9BACT</name>
<dbReference type="UniPathway" id="UPA00070">
    <property type="reaction ID" value="UER00120"/>
</dbReference>
<dbReference type="NCBIfam" id="TIGR02127">
    <property type="entry name" value="pyrF_sub2"/>
    <property type="match status" value="1"/>
</dbReference>
<evidence type="ECO:0000256" key="3">
    <source>
        <dbReference type="ARBA" id="ARBA00022793"/>
    </source>
</evidence>
<comment type="similarity">
    <text evidence="2">Belongs to the OMP decarboxylase family. Type 2 subfamily.</text>
</comment>